<evidence type="ECO:0000313" key="3">
    <source>
        <dbReference type="Proteomes" id="UP001367676"/>
    </source>
</evidence>
<accession>A0AAN9TWW7</accession>
<gene>
    <name evidence="2" type="ORF">V9T40_005747</name>
</gene>
<proteinExistence type="predicted"/>
<organism evidence="2 3">
    <name type="scientific">Parthenolecanium corni</name>
    <dbReference type="NCBI Taxonomy" id="536013"/>
    <lineage>
        <taxon>Eukaryota</taxon>
        <taxon>Metazoa</taxon>
        <taxon>Ecdysozoa</taxon>
        <taxon>Arthropoda</taxon>
        <taxon>Hexapoda</taxon>
        <taxon>Insecta</taxon>
        <taxon>Pterygota</taxon>
        <taxon>Neoptera</taxon>
        <taxon>Paraneoptera</taxon>
        <taxon>Hemiptera</taxon>
        <taxon>Sternorrhyncha</taxon>
        <taxon>Coccoidea</taxon>
        <taxon>Coccidae</taxon>
        <taxon>Parthenolecanium</taxon>
    </lineage>
</organism>
<dbReference type="EMBL" id="JBBCAQ010000003">
    <property type="protein sequence ID" value="KAK7604561.1"/>
    <property type="molecule type" value="Genomic_DNA"/>
</dbReference>
<evidence type="ECO:0000256" key="1">
    <source>
        <dbReference type="SAM" id="MobiDB-lite"/>
    </source>
</evidence>
<feature type="compositionally biased region" description="Polar residues" evidence="1">
    <location>
        <begin position="1"/>
        <end position="11"/>
    </location>
</feature>
<comment type="caution">
    <text evidence="2">The sequence shown here is derived from an EMBL/GenBank/DDBJ whole genome shotgun (WGS) entry which is preliminary data.</text>
</comment>
<dbReference type="AlphaFoldDB" id="A0AAN9TWW7"/>
<protein>
    <submittedName>
        <fullName evidence="2">Uncharacterized protein</fullName>
    </submittedName>
</protein>
<feature type="region of interest" description="Disordered" evidence="1">
    <location>
        <begin position="1"/>
        <end position="23"/>
    </location>
</feature>
<dbReference type="Proteomes" id="UP001367676">
    <property type="component" value="Unassembled WGS sequence"/>
</dbReference>
<keyword evidence="3" id="KW-1185">Reference proteome</keyword>
<sequence>MSQLPNRSLNFENRPPASCTPANIPKKLHQISFRLGCKTASTPSSTSVTQPAASTKGRGAQIANQHGGSDDFPREVLLCHKIRETLRTQQCALVQ</sequence>
<name>A0AAN9TWW7_9HEMI</name>
<evidence type="ECO:0000313" key="2">
    <source>
        <dbReference type="EMBL" id="KAK7604561.1"/>
    </source>
</evidence>
<feature type="compositionally biased region" description="Polar residues" evidence="1">
    <location>
        <begin position="40"/>
        <end position="53"/>
    </location>
</feature>
<feature type="region of interest" description="Disordered" evidence="1">
    <location>
        <begin position="40"/>
        <end position="68"/>
    </location>
</feature>
<reference evidence="2 3" key="1">
    <citation type="submission" date="2024-03" db="EMBL/GenBank/DDBJ databases">
        <title>Adaptation during the transition from Ophiocordyceps entomopathogen to insect associate is accompanied by gene loss and intensified selection.</title>
        <authorList>
            <person name="Ward C.M."/>
            <person name="Onetto C.A."/>
            <person name="Borneman A.R."/>
        </authorList>
    </citation>
    <scope>NUCLEOTIDE SEQUENCE [LARGE SCALE GENOMIC DNA]</scope>
    <source>
        <strain evidence="2">AWRI1</strain>
        <tissue evidence="2">Single Adult Female</tissue>
    </source>
</reference>